<dbReference type="EMBL" id="DSAY01000018">
    <property type="protein sequence ID" value="HDP14336.1"/>
    <property type="molecule type" value="Genomic_DNA"/>
</dbReference>
<gene>
    <name evidence="4" type="ORF">ENN26_00975</name>
</gene>
<keyword evidence="2" id="KW-0119">Carbohydrate metabolism</keyword>
<organism evidence="4">
    <name type="scientific">Thermofilum adornatum</name>
    <dbReference type="NCBI Taxonomy" id="1365176"/>
    <lineage>
        <taxon>Archaea</taxon>
        <taxon>Thermoproteota</taxon>
        <taxon>Thermoprotei</taxon>
        <taxon>Thermofilales</taxon>
        <taxon>Thermofilaceae</taxon>
        <taxon>Thermofilum</taxon>
    </lineage>
</organism>
<dbReference type="PANTHER" id="PTHR36306:SF1">
    <property type="entry name" value="ALPHA-AMYLASE-RELATED"/>
    <property type="match status" value="1"/>
</dbReference>
<protein>
    <submittedName>
        <fullName evidence="4">Alpha-amylase</fullName>
    </submittedName>
</protein>
<dbReference type="InterPro" id="IPR052046">
    <property type="entry name" value="GH57_Enzymes"/>
</dbReference>
<sequence>MKHIVFMFEVHQPYRLRRNIRSLLLSNLIRKGRLTPEDLEKIYFDEDLNRYVFERVAKRCYLPANYTIKQQIEYFKDYGKNFKVAYSVSGVLLEQASRWSPELVESFRQLASTGMVEFLDQTYYHSLAFLVAEEEFIDQLNEHRRLIKKELNYEPRAIENTEFIYNNYVGCLFDRLGYKVVLTEGVERILDWRSPNYLYKAKNCNIRVLMRNYRLSDDIGFRFGSTWWNEYPLTAEKYSAWLAATPGDVILIAIDYETFGEHFPAETGIFEFLRWLPGEILKWENLTISTPTEVAEHLQPRDEIDVPEHMTISWADLERDLSAWIGNFMQQDAFNRLRDLWLQIKALRNPGYERLWRLLSISDHFYYMSTKGGGPGDVHSYFSPYKNPYEAHMLFSEAIGDLETRTLLALENDKKALMRYAWMRSLPDENKFYFYAGPGKPLGKQAWNMFSFIEALREVPPETIVHHQSLQDFANWIEYIVGDVELARKIREINVASPEEIRKQLLNVLENRRAELFG</sequence>
<dbReference type="InterPro" id="IPR004300">
    <property type="entry name" value="Glyco_hydro_57_N"/>
</dbReference>
<comment type="similarity">
    <text evidence="1">Belongs to the glycosyl hydrolase 57 family.</text>
</comment>
<dbReference type="PANTHER" id="PTHR36306">
    <property type="entry name" value="ALPHA-AMYLASE-RELATED-RELATED"/>
    <property type="match status" value="1"/>
</dbReference>
<evidence type="ECO:0000259" key="3">
    <source>
        <dbReference type="Pfam" id="PF03065"/>
    </source>
</evidence>
<dbReference type="SUPFAM" id="SSF88713">
    <property type="entry name" value="Glycoside hydrolase/deacetylase"/>
    <property type="match status" value="1"/>
</dbReference>
<comment type="caution">
    <text evidence="4">The sequence shown here is derived from an EMBL/GenBank/DDBJ whole genome shotgun (WGS) entry which is preliminary data.</text>
</comment>
<dbReference type="Gene3D" id="3.20.110.20">
    <property type="match status" value="1"/>
</dbReference>
<proteinExistence type="inferred from homology"/>
<evidence type="ECO:0000313" key="4">
    <source>
        <dbReference type="EMBL" id="HDP14336.1"/>
    </source>
</evidence>
<dbReference type="CDD" id="cd10795">
    <property type="entry name" value="GH57N_MJA1_like"/>
    <property type="match status" value="1"/>
</dbReference>
<reference evidence="4" key="1">
    <citation type="journal article" date="2020" name="mSystems">
        <title>Genome- and Community-Level Interaction Insights into Carbon Utilization and Element Cycling Functions of Hydrothermarchaeota in Hydrothermal Sediment.</title>
        <authorList>
            <person name="Zhou Z."/>
            <person name="Liu Y."/>
            <person name="Xu W."/>
            <person name="Pan J."/>
            <person name="Luo Z.H."/>
            <person name="Li M."/>
        </authorList>
    </citation>
    <scope>NUCLEOTIDE SEQUENCE [LARGE SCALE GENOMIC DNA]</scope>
    <source>
        <strain evidence="4">SpSt-116</strain>
    </source>
</reference>
<feature type="domain" description="Glycoside hydrolase family 57 N-terminal" evidence="3">
    <location>
        <begin position="5"/>
        <end position="307"/>
    </location>
</feature>
<dbReference type="AlphaFoldDB" id="A0A7C1CDL5"/>
<name>A0A7C1CDL5_9CREN</name>
<evidence type="ECO:0000256" key="1">
    <source>
        <dbReference type="ARBA" id="ARBA00006821"/>
    </source>
</evidence>
<dbReference type="InterPro" id="IPR011330">
    <property type="entry name" value="Glyco_hydro/deAcase_b/a-brl"/>
</dbReference>
<accession>A0A7C1CDL5</accession>
<dbReference type="GO" id="GO:0005975">
    <property type="term" value="P:carbohydrate metabolic process"/>
    <property type="evidence" value="ECO:0007669"/>
    <property type="project" value="InterPro"/>
</dbReference>
<dbReference type="Pfam" id="PF03065">
    <property type="entry name" value="Glyco_hydro_57"/>
    <property type="match status" value="1"/>
</dbReference>
<dbReference type="GO" id="GO:0003824">
    <property type="term" value="F:catalytic activity"/>
    <property type="evidence" value="ECO:0007669"/>
    <property type="project" value="InterPro"/>
</dbReference>
<evidence type="ECO:0000256" key="2">
    <source>
        <dbReference type="ARBA" id="ARBA00023277"/>
    </source>
</evidence>